<dbReference type="AlphaFoldDB" id="D0LA49"/>
<dbReference type="STRING" id="526226.Gbro_0019"/>
<reference evidence="2 3" key="2">
    <citation type="journal article" date="2010" name="Stand. Genomic Sci.">
        <title>Complete genome sequence of Gordonia bronchialis type strain (3410).</title>
        <authorList>
            <person name="Ivanova N."/>
            <person name="Sikorski J."/>
            <person name="Jando M."/>
            <person name="Lapidus A."/>
            <person name="Nolan M."/>
            <person name="Lucas S."/>
            <person name="Del Rio T.G."/>
            <person name="Tice H."/>
            <person name="Copeland A."/>
            <person name="Cheng J.F."/>
            <person name="Chen F."/>
            <person name="Bruce D."/>
            <person name="Goodwin L."/>
            <person name="Pitluck S."/>
            <person name="Mavromatis K."/>
            <person name="Ovchinnikova G."/>
            <person name="Pati A."/>
            <person name="Chen A."/>
            <person name="Palaniappan K."/>
            <person name="Land M."/>
            <person name="Hauser L."/>
            <person name="Chang Y.J."/>
            <person name="Jeffries C.D."/>
            <person name="Chain P."/>
            <person name="Saunders E."/>
            <person name="Han C."/>
            <person name="Detter J.C."/>
            <person name="Brettin T."/>
            <person name="Rohde M."/>
            <person name="Goker M."/>
            <person name="Bristow J."/>
            <person name="Eisen J.A."/>
            <person name="Markowitz V."/>
            <person name="Hugenholtz P."/>
            <person name="Klenk H.P."/>
            <person name="Kyrpides N.C."/>
        </authorList>
    </citation>
    <scope>NUCLEOTIDE SEQUENCE [LARGE SCALE GENOMIC DNA]</scope>
    <source>
        <strain evidence="3">ATCC 25592 / DSM 43247 / BCRC 13721 / JCM 3198 / KCTC 3076 / NBRC 16047 / NCTC 10667</strain>
    </source>
</reference>
<keyword evidence="3" id="KW-1185">Reference proteome</keyword>
<evidence type="ECO:0000313" key="2">
    <source>
        <dbReference type="EMBL" id="ACY19378.1"/>
    </source>
</evidence>
<feature type="region of interest" description="Disordered" evidence="1">
    <location>
        <begin position="31"/>
        <end position="56"/>
    </location>
</feature>
<dbReference type="HOGENOM" id="CLU_3007880_0_0_11"/>
<evidence type="ECO:0000313" key="3">
    <source>
        <dbReference type="Proteomes" id="UP000001219"/>
    </source>
</evidence>
<dbReference type="Proteomes" id="UP000001219">
    <property type="component" value="Chromosome"/>
</dbReference>
<name>D0LA49_GORB4</name>
<dbReference type="RefSeq" id="WP_012831970.1">
    <property type="nucleotide sequence ID" value="NC_013441.1"/>
</dbReference>
<dbReference type="EMBL" id="CP001802">
    <property type="protein sequence ID" value="ACY19378.1"/>
    <property type="molecule type" value="Genomic_DNA"/>
</dbReference>
<organism evidence="2 3">
    <name type="scientific">Gordonia bronchialis (strain ATCC 25592 / DSM 43247 / BCRC 13721 / JCM 3198 / KCTC 3076 / NBRC 16047 / NCTC 10667)</name>
    <name type="common">Rhodococcus bronchialis</name>
    <dbReference type="NCBI Taxonomy" id="526226"/>
    <lineage>
        <taxon>Bacteria</taxon>
        <taxon>Bacillati</taxon>
        <taxon>Actinomycetota</taxon>
        <taxon>Actinomycetes</taxon>
        <taxon>Mycobacteriales</taxon>
        <taxon>Gordoniaceae</taxon>
        <taxon>Gordonia</taxon>
    </lineage>
</organism>
<protein>
    <submittedName>
        <fullName evidence="2">Uncharacterized protein</fullName>
    </submittedName>
</protein>
<dbReference type="KEGG" id="gbr:Gbro_0019"/>
<evidence type="ECO:0000256" key="1">
    <source>
        <dbReference type="SAM" id="MobiDB-lite"/>
    </source>
</evidence>
<sequence>MPKKYLIAVVGAVVVGLSTGIAALLVQRSRREPPPVSATVPRVEQLSAADPETQSS</sequence>
<reference evidence="3" key="1">
    <citation type="submission" date="2009-10" db="EMBL/GenBank/DDBJ databases">
        <title>The complete chromosome of Gordonia bronchialis DSM 43247.</title>
        <authorList>
            <consortium name="US DOE Joint Genome Institute (JGI-PGF)"/>
            <person name="Lucas S."/>
            <person name="Copeland A."/>
            <person name="Lapidus A."/>
            <person name="Glavina del Rio T."/>
            <person name="Dalin E."/>
            <person name="Tice H."/>
            <person name="Bruce D."/>
            <person name="Goodwin L."/>
            <person name="Pitluck S."/>
            <person name="Kyrpides N."/>
            <person name="Mavromatis K."/>
            <person name="Ivanova N."/>
            <person name="Ovchinnikova G."/>
            <person name="Saunders E."/>
            <person name="Brettin T."/>
            <person name="Detter J.C."/>
            <person name="Han C."/>
            <person name="Larimer F."/>
            <person name="Land M."/>
            <person name="Hauser L."/>
            <person name="Markowitz V."/>
            <person name="Cheng J.-F."/>
            <person name="Hugenholtz P."/>
            <person name="Woyke T."/>
            <person name="Wu D."/>
            <person name="Jando M."/>
            <person name="Schneider S."/>
            <person name="Goeker M."/>
            <person name="Klenk H.-P."/>
            <person name="Eisen J.A."/>
        </authorList>
    </citation>
    <scope>NUCLEOTIDE SEQUENCE [LARGE SCALE GENOMIC DNA]</scope>
    <source>
        <strain evidence="3">ATCC 25592 / DSM 43247 / BCRC 13721 / JCM 3198 / KCTC 3076 / NBRC 16047 / NCTC 10667</strain>
    </source>
</reference>
<accession>D0LA49</accession>
<proteinExistence type="predicted"/>
<dbReference type="eggNOG" id="ENOG5031VY2">
    <property type="taxonomic scope" value="Bacteria"/>
</dbReference>
<gene>
    <name evidence="2" type="ordered locus">Gbro_0019</name>
</gene>